<dbReference type="Proteomes" id="UP001633002">
    <property type="component" value="Unassembled WGS sequence"/>
</dbReference>
<name>A0ABD3GWH1_9MARC</name>
<keyword evidence="2" id="KW-1185">Reference proteome</keyword>
<organism evidence="1 2">
    <name type="scientific">Riccia sorocarpa</name>
    <dbReference type="NCBI Taxonomy" id="122646"/>
    <lineage>
        <taxon>Eukaryota</taxon>
        <taxon>Viridiplantae</taxon>
        <taxon>Streptophyta</taxon>
        <taxon>Embryophyta</taxon>
        <taxon>Marchantiophyta</taxon>
        <taxon>Marchantiopsida</taxon>
        <taxon>Marchantiidae</taxon>
        <taxon>Marchantiales</taxon>
        <taxon>Ricciaceae</taxon>
        <taxon>Riccia</taxon>
    </lineage>
</organism>
<accession>A0ABD3GWH1</accession>
<dbReference type="EMBL" id="JBJQOH010000006">
    <property type="protein sequence ID" value="KAL3683001.1"/>
    <property type="molecule type" value="Genomic_DNA"/>
</dbReference>
<protein>
    <submittedName>
        <fullName evidence="1">Uncharacterized protein</fullName>
    </submittedName>
</protein>
<comment type="caution">
    <text evidence="1">The sequence shown here is derived from an EMBL/GenBank/DDBJ whole genome shotgun (WGS) entry which is preliminary data.</text>
</comment>
<evidence type="ECO:0000313" key="1">
    <source>
        <dbReference type="EMBL" id="KAL3683001.1"/>
    </source>
</evidence>
<evidence type="ECO:0000313" key="2">
    <source>
        <dbReference type="Proteomes" id="UP001633002"/>
    </source>
</evidence>
<proteinExistence type="predicted"/>
<reference evidence="1 2" key="1">
    <citation type="submission" date="2024-09" db="EMBL/GenBank/DDBJ databases">
        <title>Chromosome-scale assembly of Riccia sorocarpa.</title>
        <authorList>
            <person name="Paukszto L."/>
        </authorList>
    </citation>
    <scope>NUCLEOTIDE SEQUENCE [LARGE SCALE GENOMIC DNA]</scope>
    <source>
        <strain evidence="1">LP-2024</strain>
        <tissue evidence="1">Aerial parts of the thallus</tissue>
    </source>
</reference>
<gene>
    <name evidence="1" type="ORF">R1sor_001023</name>
</gene>
<dbReference type="AlphaFoldDB" id="A0ABD3GWH1"/>
<sequence>MLMAVGLSKKAMAALEAITRDFLWGRNPNGKTKKPLIAWEILTRRKQKGGLGWTPMELTAEALLLKNFVKILQNQNNDWVLIAQALIRDTLRNSKNTKEVKSWDASQALFSMQNIKIPHSLILNRMIKAWMKVKKQLSWRPDGGNFPKSATPRTIMAVISTTQTLDKEEIKLLLHLFKATKVKNTEQITSNAGQKTTLRDYCQRNNIQINDQAATALNKLEALLPIEPGLNSGYGDLLEEDTLLIQKLGTGGWIREYAKERTTSQLTGESIITVLDRTLQEHKQNPAPLLMLLAIWRTNWSERNHAQFQQRPKYSGINILIKEKCEEIQAMLAKVTLTPKQIQHWEEALRTV</sequence>